<protein>
    <submittedName>
        <fullName evidence="5">Transcriptional activator protein AnoR</fullName>
    </submittedName>
</protein>
<dbReference type="GO" id="GO:0003677">
    <property type="term" value="F:DNA binding"/>
    <property type="evidence" value="ECO:0007669"/>
    <property type="project" value="UniProtKB-KW"/>
</dbReference>
<accession>A0A2R8BZA0</accession>
<evidence type="ECO:0000256" key="3">
    <source>
        <dbReference type="ARBA" id="ARBA00023163"/>
    </source>
</evidence>
<keyword evidence="2" id="KW-0238">DNA-binding</keyword>
<dbReference type="Pfam" id="PF00196">
    <property type="entry name" value="GerE"/>
    <property type="match status" value="1"/>
</dbReference>
<dbReference type="PROSITE" id="PS50043">
    <property type="entry name" value="HTH_LUXR_2"/>
    <property type="match status" value="1"/>
</dbReference>
<proteinExistence type="predicted"/>
<keyword evidence="3" id="KW-0804">Transcription</keyword>
<dbReference type="SMART" id="SM00421">
    <property type="entry name" value="HTH_LUXR"/>
    <property type="match status" value="1"/>
</dbReference>
<dbReference type="Gene3D" id="3.30.450.80">
    <property type="entry name" value="Transcription factor LuxR-like, autoinducer-binding domain"/>
    <property type="match status" value="1"/>
</dbReference>
<dbReference type="InterPro" id="IPR016032">
    <property type="entry name" value="Sig_transdc_resp-reg_C-effctor"/>
</dbReference>
<gene>
    <name evidence="5" type="primary">anoR_2</name>
    <name evidence="5" type="ORF">PAA8504_03352</name>
</gene>
<organism evidence="5 6">
    <name type="scientific">Palleronia abyssalis</name>
    <dbReference type="NCBI Taxonomy" id="1501240"/>
    <lineage>
        <taxon>Bacteria</taxon>
        <taxon>Pseudomonadati</taxon>
        <taxon>Pseudomonadota</taxon>
        <taxon>Alphaproteobacteria</taxon>
        <taxon>Rhodobacterales</taxon>
        <taxon>Roseobacteraceae</taxon>
        <taxon>Palleronia</taxon>
    </lineage>
</organism>
<dbReference type="RefSeq" id="WP_108895302.1">
    <property type="nucleotide sequence ID" value="NZ_ONZF01000009.1"/>
</dbReference>
<dbReference type="SUPFAM" id="SSF75516">
    <property type="entry name" value="Pheromone-binding domain of LuxR-like quorum-sensing transcription factors"/>
    <property type="match status" value="1"/>
</dbReference>
<evidence type="ECO:0000313" key="6">
    <source>
        <dbReference type="Proteomes" id="UP000244912"/>
    </source>
</evidence>
<dbReference type="AlphaFoldDB" id="A0A2R8BZA0"/>
<evidence type="ECO:0000256" key="2">
    <source>
        <dbReference type="ARBA" id="ARBA00023125"/>
    </source>
</evidence>
<dbReference type="SUPFAM" id="SSF46894">
    <property type="entry name" value="C-terminal effector domain of the bipartite response regulators"/>
    <property type="match status" value="1"/>
</dbReference>
<dbReference type="InterPro" id="IPR036388">
    <property type="entry name" value="WH-like_DNA-bd_sf"/>
</dbReference>
<dbReference type="InterPro" id="IPR000792">
    <property type="entry name" value="Tscrpt_reg_LuxR_C"/>
</dbReference>
<dbReference type="Pfam" id="PF03472">
    <property type="entry name" value="Autoind_bind"/>
    <property type="match status" value="1"/>
</dbReference>
<evidence type="ECO:0000313" key="5">
    <source>
        <dbReference type="EMBL" id="SPJ25501.1"/>
    </source>
</evidence>
<dbReference type="EMBL" id="ONZF01000009">
    <property type="protein sequence ID" value="SPJ25501.1"/>
    <property type="molecule type" value="Genomic_DNA"/>
</dbReference>
<sequence length="200" mass="22302">MACLEYSTGKLREFGISGYSLLLHVRGLFCTHSARTYPEAWIKRYDENNYALRDPVLGWCFAHDDVLRWSDPALPDPYGIMPEAARFGLRYGVSISAGPATCRSIVSVARPDRELTEEECVCVREIALCLHEELQPDRTLTWKQSEALRCAADGLRAKQAAYSLGISEAGYKARLTSIRACLKVQTTAEAIQIAKAENLI</sequence>
<dbReference type="InterPro" id="IPR005143">
    <property type="entry name" value="TF_LuxR_autoind-bd_dom"/>
</dbReference>
<name>A0A2R8BZA0_9RHOB</name>
<reference evidence="5 6" key="1">
    <citation type="submission" date="2018-03" db="EMBL/GenBank/DDBJ databases">
        <authorList>
            <person name="Keele B.F."/>
        </authorList>
    </citation>
    <scope>NUCLEOTIDE SEQUENCE [LARGE SCALE GENOMIC DNA]</scope>
    <source>
        <strain evidence="5 6">CECT 8504</strain>
    </source>
</reference>
<keyword evidence="1" id="KW-0805">Transcription regulation</keyword>
<dbReference type="GO" id="GO:0006355">
    <property type="term" value="P:regulation of DNA-templated transcription"/>
    <property type="evidence" value="ECO:0007669"/>
    <property type="project" value="InterPro"/>
</dbReference>
<feature type="domain" description="HTH luxR-type" evidence="4">
    <location>
        <begin position="133"/>
        <end position="198"/>
    </location>
</feature>
<dbReference type="OrthoDB" id="7826109at2"/>
<dbReference type="InterPro" id="IPR036693">
    <property type="entry name" value="TF_LuxR_autoind-bd_dom_sf"/>
</dbReference>
<evidence type="ECO:0000256" key="1">
    <source>
        <dbReference type="ARBA" id="ARBA00023015"/>
    </source>
</evidence>
<dbReference type="Proteomes" id="UP000244912">
    <property type="component" value="Unassembled WGS sequence"/>
</dbReference>
<keyword evidence="6" id="KW-1185">Reference proteome</keyword>
<evidence type="ECO:0000259" key="4">
    <source>
        <dbReference type="PROSITE" id="PS50043"/>
    </source>
</evidence>
<dbReference type="Gene3D" id="1.10.10.10">
    <property type="entry name" value="Winged helix-like DNA-binding domain superfamily/Winged helix DNA-binding domain"/>
    <property type="match status" value="1"/>
</dbReference>